<dbReference type="STRING" id="195105.CN97_06515"/>
<dbReference type="PANTHER" id="PTHR43394:SF1">
    <property type="entry name" value="ATP-BINDING CASSETTE SUB-FAMILY B MEMBER 10, MITOCHONDRIAL"/>
    <property type="match status" value="1"/>
</dbReference>
<keyword evidence="8" id="KW-0472">Membrane</keyword>
<dbReference type="InterPro" id="IPR036640">
    <property type="entry name" value="ABC1_TM_sf"/>
</dbReference>
<dbReference type="InterPro" id="IPR011527">
    <property type="entry name" value="ABC1_TM_dom"/>
</dbReference>
<dbReference type="InterPro" id="IPR027417">
    <property type="entry name" value="P-loop_NTPase"/>
</dbReference>
<keyword evidence="3" id="KW-1003">Cell membrane</keyword>
<keyword evidence="4" id="KW-0812">Transmembrane</keyword>
<keyword evidence="6 9" id="KW-0067">ATP-binding</keyword>
<dbReference type="PROSITE" id="PS50893">
    <property type="entry name" value="ABC_TRANSPORTER_2"/>
    <property type="match status" value="1"/>
</dbReference>
<dbReference type="Pfam" id="PF00005">
    <property type="entry name" value="ABC_tran"/>
    <property type="match status" value="1"/>
</dbReference>
<accession>A0A086YCR0</accession>
<keyword evidence="10" id="KW-1185">Reference proteome</keyword>
<dbReference type="SUPFAM" id="SSF90123">
    <property type="entry name" value="ABC transporter transmembrane region"/>
    <property type="match status" value="1"/>
</dbReference>
<dbReference type="PROSITE" id="PS00211">
    <property type="entry name" value="ABC_TRANSPORTER_1"/>
    <property type="match status" value="1"/>
</dbReference>
<dbReference type="InterPro" id="IPR039421">
    <property type="entry name" value="Type_1_exporter"/>
</dbReference>
<evidence type="ECO:0000256" key="2">
    <source>
        <dbReference type="ARBA" id="ARBA00022448"/>
    </source>
</evidence>
<dbReference type="GO" id="GO:0005524">
    <property type="term" value="F:ATP binding"/>
    <property type="evidence" value="ECO:0007669"/>
    <property type="project" value="UniProtKB-KW"/>
</dbReference>
<sequence>MSDPSKSRHATGDPYTSRRLFGRLWHDYLRHQIPAMSLVAVLMVIEGSTLGALSYMLQPLFEKVFAGADPSAIWWVGAAIFGLFLIRAITSILSKTMLSRIAQRTSTAMQADLLRHILTLDNRFFQENPPGALIERVQGDTMAIQGIWITLISAVGRDGVALVSLFAVAISIDPVWTMVALVGTPLLILPIASIQRYVRRKTTQSRRQASLRATRLDEIFHGIIPIKLNRMEGYQSGRFERIIDTIVKAEVKNAAGRSTIPALIDVVTGLGFFAVLVLGGREIIAGEKTLAQFMSFFTAMALTFQPIRRLGDTAGTWQVAAASLERVYRLMDTLPSITAPAHPRLPAPGDTEIKLQDVTLAYGEMPVLRGVTFTAEAGKTTALVGASGAGKSTVFNLLTRLVDAQSGRVTVGGVDLMDIPLPELRAMFSVVTQDAALFDETIRENITLGRQDVSDERLREVMDAAHVTEFVEHLPLGVDTPAGPRGSALSGGQRQRVAIARALLRDAPILLLDEATSALDARSEALVQAALDRLSVGRTTLVIAHRLSTIRDAHKIVVMDQGRVVDEGTHEELLSRDGLYAGLYRLQFQSTMPISVNDTEART</sequence>
<dbReference type="eggNOG" id="COG1132">
    <property type="taxonomic scope" value="Bacteria"/>
</dbReference>
<gene>
    <name evidence="9" type="ORF">CN97_06515</name>
</gene>
<dbReference type="OrthoDB" id="9808328at2"/>
<dbReference type="GO" id="GO:0016887">
    <property type="term" value="F:ATP hydrolysis activity"/>
    <property type="evidence" value="ECO:0007669"/>
    <property type="project" value="InterPro"/>
</dbReference>
<dbReference type="EMBL" id="JGYG01000001">
    <property type="protein sequence ID" value="KFI32060.1"/>
    <property type="molecule type" value="Genomic_DNA"/>
</dbReference>
<dbReference type="GO" id="GO:0005886">
    <property type="term" value="C:plasma membrane"/>
    <property type="evidence" value="ECO:0007669"/>
    <property type="project" value="UniProtKB-SubCell"/>
</dbReference>
<dbReference type="Gene3D" id="3.40.50.300">
    <property type="entry name" value="P-loop containing nucleotide triphosphate hydrolases"/>
    <property type="match status" value="1"/>
</dbReference>
<dbReference type="GO" id="GO:0015421">
    <property type="term" value="F:ABC-type oligopeptide transporter activity"/>
    <property type="evidence" value="ECO:0007669"/>
    <property type="project" value="TreeGrafter"/>
</dbReference>
<reference evidence="9 10" key="1">
    <citation type="submission" date="2014-03" db="EMBL/GenBank/DDBJ databases">
        <title>Genome of Haematobacter massiliensis CCUG 47968.</title>
        <authorList>
            <person name="Wang D."/>
            <person name="Wang G."/>
        </authorList>
    </citation>
    <scope>NUCLEOTIDE SEQUENCE [LARGE SCALE GENOMIC DNA]</scope>
    <source>
        <strain evidence="9 10">CCUG 47968</strain>
    </source>
</reference>
<keyword evidence="5" id="KW-0547">Nucleotide-binding</keyword>
<evidence type="ECO:0000313" key="10">
    <source>
        <dbReference type="Proteomes" id="UP000028826"/>
    </source>
</evidence>
<comment type="subcellular location">
    <subcellularLocation>
        <location evidence="1">Cell membrane</location>
        <topology evidence="1">Multi-pass membrane protein</topology>
    </subcellularLocation>
</comment>
<evidence type="ECO:0000256" key="3">
    <source>
        <dbReference type="ARBA" id="ARBA00022475"/>
    </source>
</evidence>
<evidence type="ECO:0000256" key="8">
    <source>
        <dbReference type="ARBA" id="ARBA00023136"/>
    </source>
</evidence>
<protein>
    <submittedName>
        <fullName evidence="9">ABC transporter ATP-binding protein</fullName>
    </submittedName>
</protein>
<comment type="caution">
    <text evidence="9">The sequence shown here is derived from an EMBL/GenBank/DDBJ whole genome shotgun (WGS) entry which is preliminary data.</text>
</comment>
<evidence type="ECO:0000256" key="6">
    <source>
        <dbReference type="ARBA" id="ARBA00022840"/>
    </source>
</evidence>
<organism evidence="9 10">
    <name type="scientific">Haematobacter massiliensis</name>
    <dbReference type="NCBI Taxonomy" id="195105"/>
    <lineage>
        <taxon>Bacteria</taxon>
        <taxon>Pseudomonadati</taxon>
        <taxon>Pseudomonadota</taxon>
        <taxon>Alphaproteobacteria</taxon>
        <taxon>Rhodobacterales</taxon>
        <taxon>Paracoccaceae</taxon>
        <taxon>Haematobacter</taxon>
    </lineage>
</organism>
<evidence type="ECO:0000313" key="9">
    <source>
        <dbReference type="EMBL" id="KFI32060.1"/>
    </source>
</evidence>
<dbReference type="SMART" id="SM00382">
    <property type="entry name" value="AAA"/>
    <property type="match status" value="1"/>
</dbReference>
<dbReference type="InterPro" id="IPR003439">
    <property type="entry name" value="ABC_transporter-like_ATP-bd"/>
</dbReference>
<evidence type="ECO:0000256" key="5">
    <source>
        <dbReference type="ARBA" id="ARBA00022741"/>
    </source>
</evidence>
<dbReference type="CDD" id="cd18552">
    <property type="entry name" value="ABC_6TM_MsbA_like"/>
    <property type="match status" value="1"/>
</dbReference>
<evidence type="ECO:0000256" key="1">
    <source>
        <dbReference type="ARBA" id="ARBA00004651"/>
    </source>
</evidence>
<evidence type="ECO:0000256" key="7">
    <source>
        <dbReference type="ARBA" id="ARBA00022989"/>
    </source>
</evidence>
<dbReference type="InterPro" id="IPR017871">
    <property type="entry name" value="ABC_transporter-like_CS"/>
</dbReference>
<proteinExistence type="predicted"/>
<dbReference type="RefSeq" id="WP_051910904.1">
    <property type="nucleotide sequence ID" value="NZ_CAMIFG010000034.1"/>
</dbReference>
<dbReference type="FunFam" id="3.40.50.300:FF:000221">
    <property type="entry name" value="Multidrug ABC transporter ATP-binding protein"/>
    <property type="match status" value="1"/>
</dbReference>
<name>A0A086YCR0_9RHOB</name>
<evidence type="ECO:0000256" key="4">
    <source>
        <dbReference type="ARBA" id="ARBA00022692"/>
    </source>
</evidence>
<dbReference type="Gene3D" id="1.20.1560.10">
    <property type="entry name" value="ABC transporter type 1, transmembrane domain"/>
    <property type="match status" value="1"/>
</dbReference>
<dbReference type="Pfam" id="PF00664">
    <property type="entry name" value="ABC_membrane"/>
    <property type="match status" value="1"/>
</dbReference>
<keyword evidence="7" id="KW-1133">Transmembrane helix</keyword>
<dbReference type="PANTHER" id="PTHR43394">
    <property type="entry name" value="ATP-DEPENDENT PERMEASE MDL1, MITOCHONDRIAL"/>
    <property type="match status" value="1"/>
</dbReference>
<keyword evidence="2" id="KW-0813">Transport</keyword>
<dbReference type="InterPro" id="IPR003593">
    <property type="entry name" value="AAA+_ATPase"/>
</dbReference>
<dbReference type="PROSITE" id="PS50929">
    <property type="entry name" value="ABC_TM1F"/>
    <property type="match status" value="1"/>
</dbReference>
<dbReference type="Proteomes" id="UP000028826">
    <property type="component" value="Unassembled WGS sequence"/>
</dbReference>
<dbReference type="AlphaFoldDB" id="A0A086YCR0"/>
<dbReference type="SUPFAM" id="SSF52540">
    <property type="entry name" value="P-loop containing nucleoside triphosphate hydrolases"/>
    <property type="match status" value="1"/>
</dbReference>